<name>A0A5K1JTN6_9APHY</name>
<keyword evidence="1" id="KW-0119">Carbohydrate metabolism</keyword>
<evidence type="ECO:0000256" key="4">
    <source>
        <dbReference type="ARBA" id="ARBA00033473"/>
    </source>
</evidence>
<dbReference type="InterPro" id="IPR002044">
    <property type="entry name" value="CBM20"/>
</dbReference>
<dbReference type="SMART" id="SM01065">
    <property type="entry name" value="CBM_2"/>
    <property type="match status" value="1"/>
</dbReference>
<dbReference type="InterPro" id="IPR012341">
    <property type="entry name" value="6hp_glycosidase-like_sf"/>
</dbReference>
<dbReference type="GO" id="GO:2001070">
    <property type="term" value="F:starch binding"/>
    <property type="evidence" value="ECO:0007669"/>
    <property type="project" value="InterPro"/>
</dbReference>
<evidence type="ECO:0000256" key="1">
    <source>
        <dbReference type="ARBA" id="ARBA00023277"/>
    </source>
</evidence>
<dbReference type="InterPro" id="IPR011613">
    <property type="entry name" value="GH15-like"/>
</dbReference>
<keyword evidence="6" id="KW-0378">Hydrolase</keyword>
<accession>A0A5K1JTN6</accession>
<keyword evidence="2" id="KW-0624">Polysaccharide degradation</keyword>
<evidence type="ECO:0000256" key="3">
    <source>
        <dbReference type="ARBA" id="ARBA00033442"/>
    </source>
</evidence>
<dbReference type="PANTHER" id="PTHR31616:SF12">
    <property type="entry name" value="GLUCOAMYLASE"/>
    <property type="match status" value="1"/>
</dbReference>
<reference evidence="6" key="1">
    <citation type="submission" date="2019-10" db="EMBL/GenBank/DDBJ databases">
        <authorList>
            <person name="Nor Muhammad N."/>
        </authorList>
    </citation>
    <scope>NUCLEOTIDE SEQUENCE</scope>
</reference>
<evidence type="ECO:0000259" key="5">
    <source>
        <dbReference type="PROSITE" id="PS51166"/>
    </source>
</evidence>
<dbReference type="GO" id="GO:0004553">
    <property type="term" value="F:hydrolase activity, hydrolyzing O-glycosyl compounds"/>
    <property type="evidence" value="ECO:0007669"/>
    <property type="project" value="TreeGrafter"/>
</dbReference>
<keyword evidence="6" id="KW-0326">Glycosidase</keyword>
<feature type="domain" description="CBM20" evidence="5">
    <location>
        <begin position="239"/>
        <end position="313"/>
    </location>
</feature>
<gene>
    <name evidence="6" type="primary">G4NCF7</name>
</gene>
<dbReference type="Gene3D" id="1.50.10.10">
    <property type="match status" value="1"/>
</dbReference>
<protein>
    <recommendedName>
        <fullName evidence="4">1,4-alpha-D-glucan glucohydrolase</fullName>
    </recommendedName>
    <alternativeName>
        <fullName evidence="3">Glucan 1,4-alpha-glucosidase</fullName>
    </alternativeName>
</protein>
<dbReference type="GO" id="GO:0000324">
    <property type="term" value="C:fungal-type vacuole"/>
    <property type="evidence" value="ECO:0007669"/>
    <property type="project" value="TreeGrafter"/>
</dbReference>
<evidence type="ECO:0000313" key="6">
    <source>
        <dbReference type="EMBL" id="VWO95053.1"/>
    </source>
</evidence>
<evidence type="ECO:0000256" key="2">
    <source>
        <dbReference type="ARBA" id="ARBA00023326"/>
    </source>
</evidence>
<sequence>MDACVVVLKLRVRLCGPQRRRWSFRQGCNTLVTFIHTFDVEAGCDAVTFQPCSDKALSNLKAYVDAFGSIHGVNSGVASTAAVATPKTPTTTETKTCCSALDLAVFAVAEQLYDALIMWDQLDGLNVTSTSLAFFQQLGSSVIIGPYDCSSSTYSTLTAAVKDFAEVFLEVNPKYTPSTGALSEQFDKSSGSPASALTAFSARSGKTYASWGAAGLTSACGGSGGGGGGGWRGAALYIFYITGSVDALQDWSPDNALILSADTYPIWNITISLPASTYIEYEDIRKYITWESDRNDSLTTPASGSYTQNDSWR</sequence>
<dbReference type="AlphaFoldDB" id="A0A5K1JTN6"/>
<dbReference type="Gene3D" id="2.60.40.10">
    <property type="entry name" value="Immunoglobulins"/>
    <property type="match status" value="1"/>
</dbReference>
<dbReference type="InterPro" id="IPR008928">
    <property type="entry name" value="6-hairpin_glycosidase_sf"/>
</dbReference>
<dbReference type="EMBL" id="LR724464">
    <property type="protein sequence ID" value="VWO95053.1"/>
    <property type="molecule type" value="Genomic_DNA"/>
</dbReference>
<dbReference type="PROSITE" id="PS51166">
    <property type="entry name" value="CBM20"/>
    <property type="match status" value="1"/>
</dbReference>
<dbReference type="Pfam" id="PF00723">
    <property type="entry name" value="Glyco_hydro_15"/>
    <property type="match status" value="1"/>
</dbReference>
<dbReference type="InterPro" id="IPR013784">
    <property type="entry name" value="Carb-bd-like_fold"/>
</dbReference>
<dbReference type="SUPFAM" id="SSF49452">
    <property type="entry name" value="Starch-binding domain-like"/>
    <property type="match status" value="1"/>
</dbReference>
<proteinExistence type="predicted"/>
<dbReference type="PANTHER" id="PTHR31616">
    <property type="entry name" value="TREHALASE"/>
    <property type="match status" value="1"/>
</dbReference>
<dbReference type="GO" id="GO:0000272">
    <property type="term" value="P:polysaccharide catabolic process"/>
    <property type="evidence" value="ECO:0007669"/>
    <property type="project" value="UniProtKB-KW"/>
</dbReference>
<organism evidence="6">
    <name type="scientific">Ganoderma boninense</name>
    <dbReference type="NCBI Taxonomy" id="34458"/>
    <lineage>
        <taxon>Eukaryota</taxon>
        <taxon>Fungi</taxon>
        <taxon>Dikarya</taxon>
        <taxon>Basidiomycota</taxon>
        <taxon>Agaricomycotina</taxon>
        <taxon>Agaricomycetes</taxon>
        <taxon>Polyporales</taxon>
        <taxon>Polyporaceae</taxon>
        <taxon>Ganoderma</taxon>
    </lineage>
</organism>
<dbReference type="InterPro" id="IPR013783">
    <property type="entry name" value="Ig-like_fold"/>
</dbReference>
<dbReference type="Pfam" id="PF00686">
    <property type="entry name" value="CBM_20"/>
    <property type="match status" value="1"/>
</dbReference>
<dbReference type="SUPFAM" id="SSF48208">
    <property type="entry name" value="Six-hairpin glycosidases"/>
    <property type="match status" value="1"/>
</dbReference>